<keyword evidence="3" id="KW-0235">DNA replication</keyword>
<evidence type="ECO:0000256" key="3">
    <source>
        <dbReference type="ARBA" id="ARBA00022705"/>
    </source>
</evidence>
<reference evidence="7 8" key="1">
    <citation type="submission" date="2018-07" db="EMBL/GenBank/DDBJ databases">
        <title>The complete nuclear genome of the prasinophyte Chloropicon primus (CCMP1205).</title>
        <authorList>
            <person name="Pombert J.-F."/>
            <person name="Otis C."/>
            <person name="Turmel M."/>
            <person name="Lemieux C."/>
        </authorList>
    </citation>
    <scope>NUCLEOTIDE SEQUENCE [LARGE SCALE GENOMIC DNA]</scope>
    <source>
        <strain evidence="7 8">CCMP1205</strain>
    </source>
</reference>
<keyword evidence="8" id="KW-1185">Reference proteome</keyword>
<dbReference type="InterPro" id="IPR005339">
    <property type="entry name" value="GINS_Psf1"/>
</dbReference>
<accession>A0A5B8MJ82</accession>
<evidence type="ECO:0000256" key="2">
    <source>
        <dbReference type="ARBA" id="ARBA00006677"/>
    </source>
</evidence>
<dbReference type="InterPro" id="IPR056783">
    <property type="entry name" value="PSF1_C"/>
</dbReference>
<feature type="domain" description="DNA replication complex GINS protein PSF1 C-terminal" evidence="6">
    <location>
        <begin position="184"/>
        <end position="230"/>
    </location>
</feature>
<comment type="subcellular location">
    <subcellularLocation>
        <location evidence="1">Nucleus</location>
    </subcellularLocation>
</comment>
<protein>
    <recommendedName>
        <fullName evidence="9">GINS subunit domain-containing protein</fullName>
    </recommendedName>
</protein>
<name>A0A5B8MJ82_9CHLO</name>
<sequence length="232" mass="25908">MATDFARTATNLLKELKTHLEANDLGGSLGSVGGGSGYSGGDGGVLGGLLRDPGQALPQFKEEEVRRCLQEVAEHYESLVSILDAFRDQGVAWEGRPEVASSVLIHHQALLRNKRLLMAYQNMRLERVKAFRWKCGRLPRSTQEKLSSPEKDFVKRYEKMLAKYQKQAGVDLTVGFYPPSENMLKVRVVEDLGTMEFDYIGEADLQVGTVHLLPHEDAERLIIEGKLEHLAN</sequence>
<evidence type="ECO:0000313" key="7">
    <source>
        <dbReference type="EMBL" id="QDZ19450.1"/>
    </source>
</evidence>
<dbReference type="InterPro" id="IPR036224">
    <property type="entry name" value="GINS_bundle-like_dom_sf"/>
</dbReference>
<feature type="domain" description="GINS subunit" evidence="5">
    <location>
        <begin position="103"/>
        <end position="168"/>
    </location>
</feature>
<dbReference type="Pfam" id="PF24997">
    <property type="entry name" value="PSF1_C"/>
    <property type="match status" value="1"/>
</dbReference>
<dbReference type="Pfam" id="PF05916">
    <property type="entry name" value="Sld5"/>
    <property type="match status" value="1"/>
</dbReference>
<keyword evidence="4" id="KW-0539">Nucleus</keyword>
<evidence type="ECO:0000256" key="1">
    <source>
        <dbReference type="ARBA" id="ARBA00004123"/>
    </source>
</evidence>
<dbReference type="CDD" id="cd11710">
    <property type="entry name" value="GINS_A_psf1"/>
    <property type="match status" value="1"/>
</dbReference>
<dbReference type="Gene3D" id="1.20.58.1030">
    <property type="match status" value="1"/>
</dbReference>
<evidence type="ECO:0000259" key="5">
    <source>
        <dbReference type="Pfam" id="PF05916"/>
    </source>
</evidence>
<dbReference type="InterPro" id="IPR021151">
    <property type="entry name" value="GINS_A"/>
</dbReference>
<organism evidence="7 8">
    <name type="scientific">Chloropicon primus</name>
    <dbReference type="NCBI Taxonomy" id="1764295"/>
    <lineage>
        <taxon>Eukaryota</taxon>
        <taxon>Viridiplantae</taxon>
        <taxon>Chlorophyta</taxon>
        <taxon>Chloropicophyceae</taxon>
        <taxon>Chloropicales</taxon>
        <taxon>Chloropicaceae</taxon>
        <taxon>Chloropicon</taxon>
    </lineage>
</organism>
<dbReference type="PANTHER" id="PTHR12914">
    <property type="entry name" value="PARTNER OF SLD5"/>
    <property type="match status" value="1"/>
</dbReference>
<dbReference type="GO" id="GO:0000811">
    <property type="term" value="C:GINS complex"/>
    <property type="evidence" value="ECO:0007669"/>
    <property type="project" value="InterPro"/>
</dbReference>
<evidence type="ECO:0000256" key="4">
    <source>
        <dbReference type="ARBA" id="ARBA00023242"/>
    </source>
</evidence>
<proteinExistence type="inferred from homology"/>
<evidence type="ECO:0008006" key="9">
    <source>
        <dbReference type="Google" id="ProtNLM"/>
    </source>
</evidence>
<comment type="similarity">
    <text evidence="2">Belongs to the GINS1/PSF1 family.</text>
</comment>
<evidence type="ECO:0000313" key="8">
    <source>
        <dbReference type="Proteomes" id="UP000316726"/>
    </source>
</evidence>
<gene>
    <name evidence="7" type="ORF">A3770_02p19680</name>
</gene>
<dbReference type="AlphaFoldDB" id="A0A5B8MJ82"/>
<dbReference type="SUPFAM" id="SSF158573">
    <property type="entry name" value="GINS helical bundle-like"/>
    <property type="match status" value="1"/>
</dbReference>
<dbReference type="PANTHER" id="PTHR12914:SF2">
    <property type="entry name" value="DNA REPLICATION COMPLEX GINS PROTEIN PSF1"/>
    <property type="match status" value="1"/>
</dbReference>
<evidence type="ECO:0000259" key="6">
    <source>
        <dbReference type="Pfam" id="PF24997"/>
    </source>
</evidence>
<dbReference type="EMBL" id="CP031035">
    <property type="protein sequence ID" value="QDZ19450.1"/>
    <property type="molecule type" value="Genomic_DNA"/>
</dbReference>
<dbReference type="STRING" id="1764295.A0A5B8MJ82"/>
<dbReference type="Proteomes" id="UP000316726">
    <property type="component" value="Chromosome 2"/>
</dbReference>
<dbReference type="OrthoDB" id="10252587at2759"/>
<dbReference type="GO" id="GO:1902983">
    <property type="term" value="P:DNA strand elongation involved in mitotic DNA replication"/>
    <property type="evidence" value="ECO:0007669"/>
    <property type="project" value="TreeGrafter"/>
</dbReference>